<keyword evidence="4" id="KW-0663">Pyridoxal phosphate</keyword>
<keyword evidence="3 6" id="KW-0808">Transferase</keyword>
<keyword evidence="7" id="KW-1185">Reference proteome</keyword>
<dbReference type="AlphaFoldDB" id="A0A4R5QC40"/>
<dbReference type="InterPro" id="IPR015421">
    <property type="entry name" value="PyrdxlP-dep_Trfase_major"/>
</dbReference>
<dbReference type="OrthoDB" id="9804020at2"/>
<accession>A0A4R5QC40</accession>
<dbReference type="InterPro" id="IPR050859">
    <property type="entry name" value="Class-I_PLP-dep_aminotransf"/>
</dbReference>
<dbReference type="GO" id="GO:0008483">
    <property type="term" value="F:transaminase activity"/>
    <property type="evidence" value="ECO:0007669"/>
    <property type="project" value="UniProtKB-KW"/>
</dbReference>
<feature type="domain" description="Aminotransferase class I/classII large" evidence="5">
    <location>
        <begin position="50"/>
        <end position="394"/>
    </location>
</feature>
<reference evidence="6 7" key="1">
    <citation type="journal article" date="2016" name="J. Microbiol.">
        <title>Dankookia rubra gen. nov., sp. nov., an alphaproteobacterium isolated from sediment of a shallow stream.</title>
        <authorList>
            <person name="Kim W.H."/>
            <person name="Kim D.H."/>
            <person name="Kang K."/>
            <person name="Ahn T.Y."/>
        </authorList>
    </citation>
    <scope>NUCLEOTIDE SEQUENCE [LARGE SCALE GENOMIC DNA]</scope>
    <source>
        <strain evidence="6 7">JCM30602</strain>
    </source>
</reference>
<dbReference type="PANTHER" id="PTHR42790">
    <property type="entry name" value="AMINOTRANSFERASE"/>
    <property type="match status" value="1"/>
</dbReference>
<dbReference type="Proteomes" id="UP000295096">
    <property type="component" value="Unassembled WGS sequence"/>
</dbReference>
<organism evidence="6 7">
    <name type="scientific">Dankookia rubra</name>
    <dbReference type="NCBI Taxonomy" id="1442381"/>
    <lineage>
        <taxon>Bacteria</taxon>
        <taxon>Pseudomonadati</taxon>
        <taxon>Pseudomonadota</taxon>
        <taxon>Alphaproteobacteria</taxon>
        <taxon>Acetobacterales</taxon>
        <taxon>Roseomonadaceae</taxon>
        <taxon>Dankookia</taxon>
    </lineage>
</organism>
<comment type="cofactor">
    <cofactor evidence="1">
        <name>pyridoxal 5'-phosphate</name>
        <dbReference type="ChEBI" id="CHEBI:597326"/>
    </cofactor>
</comment>
<dbReference type="SUPFAM" id="SSF53383">
    <property type="entry name" value="PLP-dependent transferases"/>
    <property type="match status" value="1"/>
</dbReference>
<protein>
    <submittedName>
        <fullName evidence="6">PLP-dependent aminotransferase family protein</fullName>
    </submittedName>
</protein>
<evidence type="ECO:0000259" key="5">
    <source>
        <dbReference type="Pfam" id="PF00155"/>
    </source>
</evidence>
<dbReference type="GO" id="GO:0030170">
    <property type="term" value="F:pyridoxal phosphate binding"/>
    <property type="evidence" value="ECO:0007669"/>
    <property type="project" value="InterPro"/>
</dbReference>
<evidence type="ECO:0000256" key="3">
    <source>
        <dbReference type="ARBA" id="ARBA00022679"/>
    </source>
</evidence>
<dbReference type="GO" id="GO:1901605">
    <property type="term" value="P:alpha-amino acid metabolic process"/>
    <property type="evidence" value="ECO:0007669"/>
    <property type="project" value="TreeGrafter"/>
</dbReference>
<gene>
    <name evidence="6" type="ORF">E2C06_25165</name>
</gene>
<proteinExistence type="predicted"/>
<dbReference type="Gene3D" id="3.40.640.10">
    <property type="entry name" value="Type I PLP-dependent aspartate aminotransferase-like (Major domain)"/>
    <property type="match status" value="1"/>
</dbReference>
<dbReference type="InterPro" id="IPR015424">
    <property type="entry name" value="PyrdxlP-dep_Trfase"/>
</dbReference>
<dbReference type="InterPro" id="IPR015422">
    <property type="entry name" value="PyrdxlP-dep_Trfase_small"/>
</dbReference>
<dbReference type="RefSeq" id="WP_133291344.1">
    <property type="nucleotide sequence ID" value="NZ_SMSJ01000051.1"/>
</dbReference>
<evidence type="ECO:0000313" key="7">
    <source>
        <dbReference type="Proteomes" id="UP000295096"/>
    </source>
</evidence>
<name>A0A4R5QC40_9PROT</name>
<evidence type="ECO:0000256" key="2">
    <source>
        <dbReference type="ARBA" id="ARBA00022576"/>
    </source>
</evidence>
<dbReference type="Pfam" id="PF00155">
    <property type="entry name" value="Aminotran_1_2"/>
    <property type="match status" value="1"/>
</dbReference>
<dbReference type="PANTHER" id="PTHR42790:SF19">
    <property type="entry name" value="KYNURENINE_ALPHA-AMINOADIPATE AMINOTRANSFERASE, MITOCHONDRIAL"/>
    <property type="match status" value="1"/>
</dbReference>
<keyword evidence="2 6" id="KW-0032">Aminotransferase</keyword>
<dbReference type="EMBL" id="SMSJ01000051">
    <property type="protein sequence ID" value="TDH59867.1"/>
    <property type="molecule type" value="Genomic_DNA"/>
</dbReference>
<comment type="caution">
    <text evidence="6">The sequence shown here is derived from an EMBL/GenBank/DDBJ whole genome shotgun (WGS) entry which is preliminary data.</text>
</comment>
<evidence type="ECO:0000256" key="1">
    <source>
        <dbReference type="ARBA" id="ARBA00001933"/>
    </source>
</evidence>
<dbReference type="CDD" id="cd00609">
    <property type="entry name" value="AAT_like"/>
    <property type="match status" value="1"/>
</dbReference>
<evidence type="ECO:0000256" key="4">
    <source>
        <dbReference type="ARBA" id="ARBA00022898"/>
    </source>
</evidence>
<sequence>MSTTTGPDYERLFRRGVPAAAPRFTGFPKYNFIGGHNDPTMLPVEALADCAAAALRREGASLSLYNLGHGPLGHRGMRDLVVDKVRRHRGIEVTRDEVLLTSGSLQGLDLVNSLLLEAGDTVLFEELSYGGAISRVRTLGVEPVPMPLDAEGIRIDTLSNALDALKAKGVTPKYIYTIPTIQNPTGSILSLERREQLLKLVRAHGVPVFEDECYADLIWTGQGIGHDVPPALYAMDPGQVIHIGSFSKTLAPALRSAYAVAPWPVLSRLVALKTDAGSASVEQMLVAEYFSRNFDNHVAALSGVLKEKLDVMVEAVEREFGSAAECFVPKGGIFLWIKLPPEVDVRKLVKPAAERGIAFNPGPEWAVVPDSASSQLRLCFALPSKEEIREGVAAFARVCFEQTGIPARSGNIRNAG</sequence>
<dbReference type="InterPro" id="IPR004839">
    <property type="entry name" value="Aminotransferase_I/II_large"/>
</dbReference>
<evidence type="ECO:0000313" key="6">
    <source>
        <dbReference type="EMBL" id="TDH59867.1"/>
    </source>
</evidence>
<dbReference type="Gene3D" id="3.90.1150.10">
    <property type="entry name" value="Aspartate Aminotransferase, domain 1"/>
    <property type="match status" value="1"/>
</dbReference>